<gene>
    <name evidence="2" type="ORF">F511_31931</name>
</gene>
<evidence type="ECO:0000256" key="1">
    <source>
        <dbReference type="SAM" id="MobiDB-lite"/>
    </source>
</evidence>
<feature type="compositionally biased region" description="Basic residues" evidence="1">
    <location>
        <begin position="108"/>
        <end position="119"/>
    </location>
</feature>
<evidence type="ECO:0000313" key="3">
    <source>
        <dbReference type="Proteomes" id="UP000250235"/>
    </source>
</evidence>
<dbReference type="Proteomes" id="UP000250235">
    <property type="component" value="Unassembled WGS sequence"/>
</dbReference>
<feature type="compositionally biased region" description="Low complexity" evidence="1">
    <location>
        <begin position="9"/>
        <end position="26"/>
    </location>
</feature>
<organism evidence="2 3">
    <name type="scientific">Dorcoceras hygrometricum</name>
    <dbReference type="NCBI Taxonomy" id="472368"/>
    <lineage>
        <taxon>Eukaryota</taxon>
        <taxon>Viridiplantae</taxon>
        <taxon>Streptophyta</taxon>
        <taxon>Embryophyta</taxon>
        <taxon>Tracheophyta</taxon>
        <taxon>Spermatophyta</taxon>
        <taxon>Magnoliopsida</taxon>
        <taxon>eudicotyledons</taxon>
        <taxon>Gunneridae</taxon>
        <taxon>Pentapetalae</taxon>
        <taxon>asterids</taxon>
        <taxon>lamiids</taxon>
        <taxon>Lamiales</taxon>
        <taxon>Gesneriaceae</taxon>
        <taxon>Didymocarpoideae</taxon>
        <taxon>Trichosporeae</taxon>
        <taxon>Loxocarpinae</taxon>
        <taxon>Dorcoceras</taxon>
    </lineage>
</organism>
<dbReference type="EMBL" id="KQ994548">
    <property type="protein sequence ID" value="KZV47899.1"/>
    <property type="molecule type" value="Genomic_DNA"/>
</dbReference>
<feature type="region of interest" description="Disordered" evidence="1">
    <location>
        <begin position="1"/>
        <end position="46"/>
    </location>
</feature>
<proteinExistence type="predicted"/>
<protein>
    <submittedName>
        <fullName evidence="2">Uncharacterized protein</fullName>
    </submittedName>
</protein>
<name>A0A2Z7CT58_9LAMI</name>
<evidence type="ECO:0000313" key="2">
    <source>
        <dbReference type="EMBL" id="KZV47899.1"/>
    </source>
</evidence>
<feature type="region of interest" description="Disordered" evidence="1">
    <location>
        <begin position="99"/>
        <end position="133"/>
    </location>
</feature>
<reference evidence="2 3" key="1">
    <citation type="journal article" date="2015" name="Proc. Natl. Acad. Sci. U.S.A.">
        <title>The resurrection genome of Boea hygrometrica: A blueprint for survival of dehydration.</title>
        <authorList>
            <person name="Xiao L."/>
            <person name="Yang G."/>
            <person name="Zhang L."/>
            <person name="Yang X."/>
            <person name="Zhao S."/>
            <person name="Ji Z."/>
            <person name="Zhou Q."/>
            <person name="Hu M."/>
            <person name="Wang Y."/>
            <person name="Chen M."/>
            <person name="Xu Y."/>
            <person name="Jin H."/>
            <person name="Xiao X."/>
            <person name="Hu G."/>
            <person name="Bao F."/>
            <person name="Hu Y."/>
            <person name="Wan P."/>
            <person name="Li L."/>
            <person name="Deng X."/>
            <person name="Kuang T."/>
            <person name="Xiang C."/>
            <person name="Zhu J.K."/>
            <person name="Oliver M.J."/>
            <person name="He Y."/>
        </authorList>
    </citation>
    <scope>NUCLEOTIDE SEQUENCE [LARGE SCALE GENOMIC DNA]</scope>
    <source>
        <strain evidence="3">cv. XS01</strain>
    </source>
</reference>
<accession>A0A2Z7CT58</accession>
<sequence length="133" mass="14666">MQRRRDQQTLRTTVLPAPATTGGALPAGPPTDPASPNLTNHGPNRACMKENEPLKEGARRCAGTRSARCSPSSRWFSCRLLRVSTPLASGMYYFQHPQVSQQSSFQRFKPRGKQFKKKSSTNSSDSETLVEAV</sequence>
<keyword evidence="3" id="KW-1185">Reference proteome</keyword>
<dbReference type="AlphaFoldDB" id="A0A2Z7CT58"/>